<dbReference type="SUPFAM" id="SSF48452">
    <property type="entry name" value="TPR-like"/>
    <property type="match status" value="1"/>
</dbReference>
<feature type="repeat" description="TPR" evidence="1">
    <location>
        <begin position="205"/>
        <end position="238"/>
    </location>
</feature>
<dbReference type="PANTHER" id="PTHR46512:SF10">
    <property type="entry name" value="FK506-BINDING PROTEIN-LIKE"/>
    <property type="match status" value="1"/>
</dbReference>
<dbReference type="AlphaFoldDB" id="A0AAW2HHF5"/>
<dbReference type="InterPro" id="IPR040478">
    <property type="entry name" value="FKBP_N_2"/>
</dbReference>
<dbReference type="Pfam" id="PF13181">
    <property type="entry name" value="TPR_8"/>
    <property type="match status" value="1"/>
</dbReference>
<dbReference type="InterPro" id="IPR019734">
    <property type="entry name" value="TPR_rpt"/>
</dbReference>
<dbReference type="InterPro" id="IPR050754">
    <property type="entry name" value="FKBP4/5/8-like"/>
</dbReference>
<dbReference type="SMART" id="SM00028">
    <property type="entry name" value="TPR"/>
    <property type="match status" value="2"/>
</dbReference>
<keyword evidence="1" id="KW-0802">TPR repeat</keyword>
<gene>
    <name evidence="3" type="ORF">PYX00_006919</name>
</gene>
<evidence type="ECO:0000259" key="2">
    <source>
        <dbReference type="Pfam" id="PF18023"/>
    </source>
</evidence>
<reference evidence="3" key="1">
    <citation type="journal article" date="2024" name="Gigascience">
        <title>Chromosome-level genome of the poultry shaft louse Menopon gallinae provides insight into the host-switching and adaptive evolution of parasitic lice.</title>
        <authorList>
            <person name="Xu Y."/>
            <person name="Ma L."/>
            <person name="Liu S."/>
            <person name="Liang Y."/>
            <person name="Liu Q."/>
            <person name="He Z."/>
            <person name="Tian L."/>
            <person name="Duan Y."/>
            <person name="Cai W."/>
            <person name="Li H."/>
            <person name="Song F."/>
        </authorList>
    </citation>
    <scope>NUCLEOTIDE SEQUENCE</scope>
    <source>
        <strain evidence="3">Cailab_2023a</strain>
    </source>
</reference>
<dbReference type="PROSITE" id="PS50005">
    <property type="entry name" value="TPR"/>
    <property type="match status" value="1"/>
</dbReference>
<evidence type="ECO:0000313" key="3">
    <source>
        <dbReference type="EMBL" id="KAL0269083.1"/>
    </source>
</evidence>
<name>A0AAW2HHF5_9NEOP</name>
<comment type="caution">
    <text evidence="3">The sequence shown here is derived from an EMBL/GenBank/DDBJ whole genome shotgun (WGS) entry which is preliminary data.</text>
</comment>
<sequence length="268" mass="30708">MEGTVYSAPRISKSVRKRGTYGRKPSLGWTCAVRLKAEEGTGSVESEYLSANVGEITLGNGNWPVDRAIEDCLETMHVNEESAFRVRISDDSDLNIDISLESCIERSYVFEWSDREKLDMSKIYKADGVNLFKSGRIDQAFYKFSKALKMLLLITSDVDSFEILSEESDLLVSLYNNLASCQFHFGNYTYVIELCSRSLGVNPNVKGYFRRALAYIELKEYENAQDDLLALLKIEPKNKAAIEKYKLVRELDKTNRENYEEIVKNMFR</sequence>
<accession>A0AAW2HHF5</accession>
<dbReference type="Gene3D" id="1.25.40.10">
    <property type="entry name" value="Tetratricopeptide repeat domain"/>
    <property type="match status" value="1"/>
</dbReference>
<evidence type="ECO:0000256" key="1">
    <source>
        <dbReference type="PROSITE-ProRule" id="PRU00339"/>
    </source>
</evidence>
<dbReference type="InterPro" id="IPR011990">
    <property type="entry name" value="TPR-like_helical_dom_sf"/>
</dbReference>
<dbReference type="Pfam" id="PF18023">
    <property type="entry name" value="FKBP_N_2"/>
    <property type="match status" value="1"/>
</dbReference>
<organism evidence="3">
    <name type="scientific">Menopon gallinae</name>
    <name type="common">poultry shaft louse</name>
    <dbReference type="NCBI Taxonomy" id="328185"/>
    <lineage>
        <taxon>Eukaryota</taxon>
        <taxon>Metazoa</taxon>
        <taxon>Ecdysozoa</taxon>
        <taxon>Arthropoda</taxon>
        <taxon>Hexapoda</taxon>
        <taxon>Insecta</taxon>
        <taxon>Pterygota</taxon>
        <taxon>Neoptera</taxon>
        <taxon>Paraneoptera</taxon>
        <taxon>Psocodea</taxon>
        <taxon>Troctomorpha</taxon>
        <taxon>Phthiraptera</taxon>
        <taxon>Amblycera</taxon>
        <taxon>Menoponidae</taxon>
        <taxon>Menopon</taxon>
    </lineage>
</organism>
<protein>
    <recommendedName>
        <fullName evidence="2">BDBT FKBP like N-terminal domain-containing protein</fullName>
    </recommendedName>
</protein>
<proteinExistence type="predicted"/>
<dbReference type="EMBL" id="JARGDH010000004">
    <property type="protein sequence ID" value="KAL0269083.1"/>
    <property type="molecule type" value="Genomic_DNA"/>
</dbReference>
<dbReference type="Gene3D" id="2.40.30.320">
    <property type="match status" value="1"/>
</dbReference>
<dbReference type="PANTHER" id="PTHR46512">
    <property type="entry name" value="PEPTIDYLPROLYL ISOMERASE"/>
    <property type="match status" value="1"/>
</dbReference>
<feature type="domain" description="BDBT FKBP like N-terminal" evidence="2">
    <location>
        <begin position="11"/>
        <end position="103"/>
    </location>
</feature>